<dbReference type="InterPro" id="IPR003591">
    <property type="entry name" value="Leu-rich_rpt_typical-subtyp"/>
</dbReference>
<dbReference type="SUPFAM" id="SSF52058">
    <property type="entry name" value="L domain-like"/>
    <property type="match status" value="1"/>
</dbReference>
<keyword evidence="3" id="KW-0677">Repeat</keyword>
<dbReference type="PRINTS" id="PR00019">
    <property type="entry name" value="LEURICHRPT"/>
</dbReference>
<dbReference type="AlphaFoldDB" id="A0AAV4FB91"/>
<sequence length="665" mass="73044">MKDRTSMRGQMFRARCFLPLGHLNSLRCALVHPSVIKYVLVILILAAQVLFVSSTKCPKEICKCASPQKGKTKADGLEVTCEGAGLLDIFTQLDSKHTEVLLLNNVKGFAKLRKFSMIDLQALNLQKLRITNSGIKEIQNAALSHLSELKHLDLSQNLIGQLEPRAFEGVEGLLTFNLSFNQLSDMGQTLIKLENLTTLDLSANSLKGIPEGTFTNLSALTYLKLDGTPVRKLYARSFYGLSSLRELSMRDCTITQLDGEMFAFLPHLVTLNLGHNRLQTLPPAMALSGHQFLHSVYFDHNEITDLKANSFKGLNLHRVDLSFNRIRDLGPETFADATLTHVDLSHNLLLTVSPASFTPISLQLSTLSLAGNPLRILPASVFSSLRALTLLNLTACQLSSLPNDVVADLVSLKKLDLSHNNIHFLSEGTLNLLDKLEVLMLSENPWVCDCSIHALRDWLGKSSTAGRLSCGPLKEGSESVTVSGAKCVEAIACAAPSGLLGQQVSRLSEEEFAMCEDEDNSVIPASTQGAIVASCMGFAIVLLIITIYLWRRGKTVHGLKRVCVPSGAESSHKEEDEYDKVPPLPDCRRSSLTNSDHNFVFRHYFDHLVTDPKLMSDDAEDLEEAVNDAGEAAPLSKKERDSQYSSQNSVYSTRKDAAYGMESTV</sequence>
<dbReference type="InterPro" id="IPR000483">
    <property type="entry name" value="Cys-rich_flank_reg_C"/>
</dbReference>
<gene>
    <name evidence="7" type="ORF">ElyMa_005658800</name>
</gene>
<dbReference type="PROSITE" id="PS51450">
    <property type="entry name" value="LRR"/>
    <property type="match status" value="4"/>
</dbReference>
<dbReference type="PANTHER" id="PTHR24366">
    <property type="entry name" value="IG(IMMUNOGLOBULIN) AND LRR(LEUCINE RICH REPEAT) DOMAINS"/>
    <property type="match status" value="1"/>
</dbReference>
<protein>
    <submittedName>
        <fullName evidence="7">Leucine-rich repeat-containing protein</fullName>
    </submittedName>
</protein>
<dbReference type="EMBL" id="BMAT01011332">
    <property type="protein sequence ID" value="GFR70657.1"/>
    <property type="molecule type" value="Genomic_DNA"/>
</dbReference>
<keyword evidence="5" id="KW-0472">Membrane</keyword>
<evidence type="ECO:0000256" key="2">
    <source>
        <dbReference type="ARBA" id="ARBA00022729"/>
    </source>
</evidence>
<feature type="transmembrane region" description="Helical" evidence="5">
    <location>
        <begin position="35"/>
        <end position="54"/>
    </location>
</feature>
<dbReference type="SMART" id="SM00365">
    <property type="entry name" value="LRR_SD22"/>
    <property type="match status" value="3"/>
</dbReference>
<evidence type="ECO:0000256" key="1">
    <source>
        <dbReference type="ARBA" id="ARBA00022614"/>
    </source>
</evidence>
<evidence type="ECO:0000256" key="4">
    <source>
        <dbReference type="SAM" id="MobiDB-lite"/>
    </source>
</evidence>
<evidence type="ECO:0000256" key="5">
    <source>
        <dbReference type="SAM" id="Phobius"/>
    </source>
</evidence>
<feature type="transmembrane region" description="Helical" evidence="5">
    <location>
        <begin position="530"/>
        <end position="550"/>
    </location>
</feature>
<name>A0AAV4FB91_9GAST</name>
<keyword evidence="5" id="KW-1133">Transmembrane helix</keyword>
<keyword evidence="8" id="KW-1185">Reference proteome</keyword>
<dbReference type="SMART" id="SM00369">
    <property type="entry name" value="LRR_TYP"/>
    <property type="match status" value="11"/>
</dbReference>
<feature type="compositionally biased region" description="Polar residues" evidence="4">
    <location>
        <begin position="643"/>
        <end position="652"/>
    </location>
</feature>
<evidence type="ECO:0000256" key="3">
    <source>
        <dbReference type="ARBA" id="ARBA00022737"/>
    </source>
</evidence>
<dbReference type="Pfam" id="PF13855">
    <property type="entry name" value="LRR_8"/>
    <property type="match status" value="3"/>
</dbReference>
<proteinExistence type="predicted"/>
<dbReference type="Gene3D" id="3.80.10.10">
    <property type="entry name" value="Ribonuclease Inhibitor"/>
    <property type="match status" value="2"/>
</dbReference>
<evidence type="ECO:0000259" key="6">
    <source>
        <dbReference type="SMART" id="SM00082"/>
    </source>
</evidence>
<keyword evidence="1" id="KW-0433">Leucine-rich repeat</keyword>
<feature type="domain" description="LRRCT" evidence="6">
    <location>
        <begin position="444"/>
        <end position="516"/>
    </location>
</feature>
<accession>A0AAV4FB91</accession>
<dbReference type="Proteomes" id="UP000762676">
    <property type="component" value="Unassembled WGS sequence"/>
</dbReference>
<dbReference type="SMART" id="SM00082">
    <property type="entry name" value="LRRCT"/>
    <property type="match status" value="1"/>
</dbReference>
<evidence type="ECO:0000313" key="7">
    <source>
        <dbReference type="EMBL" id="GFR70657.1"/>
    </source>
</evidence>
<feature type="region of interest" description="Disordered" evidence="4">
    <location>
        <begin position="620"/>
        <end position="665"/>
    </location>
</feature>
<keyword evidence="2" id="KW-0732">Signal</keyword>
<reference evidence="7 8" key="1">
    <citation type="journal article" date="2021" name="Elife">
        <title>Chloroplast acquisition without the gene transfer in kleptoplastic sea slugs, Plakobranchus ocellatus.</title>
        <authorList>
            <person name="Maeda T."/>
            <person name="Takahashi S."/>
            <person name="Yoshida T."/>
            <person name="Shimamura S."/>
            <person name="Takaki Y."/>
            <person name="Nagai Y."/>
            <person name="Toyoda A."/>
            <person name="Suzuki Y."/>
            <person name="Arimoto A."/>
            <person name="Ishii H."/>
            <person name="Satoh N."/>
            <person name="Nishiyama T."/>
            <person name="Hasebe M."/>
            <person name="Maruyama T."/>
            <person name="Minagawa J."/>
            <person name="Obokata J."/>
            <person name="Shigenobu S."/>
        </authorList>
    </citation>
    <scope>NUCLEOTIDE SEQUENCE [LARGE SCALE GENOMIC DNA]</scope>
</reference>
<dbReference type="FunFam" id="3.80.10.10:FF:001164">
    <property type="entry name" value="GH01279p"/>
    <property type="match status" value="1"/>
</dbReference>
<keyword evidence="5" id="KW-0812">Transmembrane</keyword>
<evidence type="ECO:0000313" key="8">
    <source>
        <dbReference type="Proteomes" id="UP000762676"/>
    </source>
</evidence>
<dbReference type="InterPro" id="IPR032675">
    <property type="entry name" value="LRR_dom_sf"/>
</dbReference>
<comment type="caution">
    <text evidence="7">The sequence shown here is derived from an EMBL/GenBank/DDBJ whole genome shotgun (WGS) entry which is preliminary data.</text>
</comment>
<dbReference type="InterPro" id="IPR001611">
    <property type="entry name" value="Leu-rich_rpt"/>
</dbReference>
<organism evidence="7 8">
    <name type="scientific">Elysia marginata</name>
    <dbReference type="NCBI Taxonomy" id="1093978"/>
    <lineage>
        <taxon>Eukaryota</taxon>
        <taxon>Metazoa</taxon>
        <taxon>Spiralia</taxon>
        <taxon>Lophotrochozoa</taxon>
        <taxon>Mollusca</taxon>
        <taxon>Gastropoda</taxon>
        <taxon>Heterobranchia</taxon>
        <taxon>Euthyneura</taxon>
        <taxon>Panpulmonata</taxon>
        <taxon>Sacoglossa</taxon>
        <taxon>Placobranchoidea</taxon>
        <taxon>Plakobranchidae</taxon>
        <taxon>Elysia</taxon>
    </lineage>
</organism>
<dbReference type="PANTHER" id="PTHR24366:SF96">
    <property type="entry name" value="LEUCINE RICH REPEAT CONTAINING 53"/>
    <property type="match status" value="1"/>
</dbReference>